<name>A0A3T1CXC4_9VIRU</name>
<keyword evidence="1" id="KW-0472">Membrane</keyword>
<keyword evidence="3" id="KW-1185">Reference proteome</keyword>
<dbReference type="InterPro" id="IPR038765">
    <property type="entry name" value="Papain-like_cys_pep_sf"/>
</dbReference>
<proteinExistence type="predicted"/>
<dbReference type="EMBL" id="AP018495">
    <property type="protein sequence ID" value="BBI30497.1"/>
    <property type="molecule type" value="Genomic_DNA"/>
</dbReference>
<accession>A0A3T1CXC4</accession>
<evidence type="ECO:0000313" key="2">
    <source>
        <dbReference type="EMBL" id="BBI30497.1"/>
    </source>
</evidence>
<organism evidence="2 3">
    <name type="scientific">Acanthamoeba castellanii medusavirus J1</name>
    <dbReference type="NCBI Taxonomy" id="3114988"/>
    <lineage>
        <taxon>Viruses</taxon>
        <taxon>Varidnaviria</taxon>
        <taxon>Bamfordvirae</taxon>
        <taxon>Nucleocytoviricota</taxon>
        <taxon>Megaviricetes</taxon>
        <taxon>Mamonoviridae</taxon>
        <taxon>Medusavirus</taxon>
        <taxon>Medusavirus medusae</taxon>
    </lineage>
</organism>
<protein>
    <submittedName>
        <fullName evidence="2">Uncharacterized protein</fullName>
    </submittedName>
</protein>
<dbReference type="KEGG" id="vg:80540849"/>
<dbReference type="Proteomes" id="UP001161669">
    <property type="component" value="Segment"/>
</dbReference>
<dbReference type="SUPFAM" id="SSF54001">
    <property type="entry name" value="Cysteine proteinases"/>
    <property type="match status" value="1"/>
</dbReference>
<feature type="transmembrane region" description="Helical" evidence="1">
    <location>
        <begin position="7"/>
        <end position="26"/>
    </location>
</feature>
<dbReference type="Gene3D" id="3.90.1720.10">
    <property type="entry name" value="endopeptidase domain like (from Nostoc punctiforme)"/>
    <property type="match status" value="1"/>
</dbReference>
<keyword evidence="1" id="KW-1133">Transmembrane helix</keyword>
<sequence length="251" mass="27309">MQDIVEIAARVAGFTVAAMAALYSFASIAHVPAPLSDDDGSASPPIEASHVATGDIVLFRGRSATSTIIRTFSHCQWTHVGIAVNRGNHLFLLHSDPKNGCVDHLSGDGCETNGVQLNDLGEYVGKYEGDVYIRQLRTDDFDVDELERVMEELSGCLFSDSLTHKARSAAGATPWIPRCRAGVAGDGKRRFFCSELAAYVLARCAMLDAETTDVRNFHPGHFAPDAECFSDCIGEDIYWPFLRPLITTTHA</sequence>
<evidence type="ECO:0000313" key="3">
    <source>
        <dbReference type="Proteomes" id="UP001161669"/>
    </source>
</evidence>
<keyword evidence="1" id="KW-0812">Transmembrane</keyword>
<reference evidence="3" key="1">
    <citation type="journal article" date="2019" name="J. Virol.">
        <title>Medusavirus, a novel large DNA virus discovered from hot spring water.</title>
        <authorList>
            <person name="Yoshikawa G."/>
            <person name="Blanc-Mathieu R."/>
            <person name="Song C."/>
            <person name="Kayama Y."/>
            <person name="Mochizuki T."/>
            <person name="Murata K."/>
            <person name="Ogata H."/>
            <person name="Takemura M."/>
        </authorList>
    </citation>
    <scope>NUCLEOTIDE SEQUENCE [LARGE SCALE GENOMIC DNA]</scope>
</reference>
<evidence type="ECO:0000256" key="1">
    <source>
        <dbReference type="SAM" id="Phobius"/>
    </source>
</evidence>